<evidence type="ECO:0000313" key="2">
    <source>
        <dbReference type="Proteomes" id="UP000251647"/>
    </source>
</evidence>
<dbReference type="RefSeq" id="WP_036764746.1">
    <property type="nucleotide sequence ID" value="NZ_PYOG01000004.1"/>
</dbReference>
<accession>A0A2T3QMP6</accession>
<dbReference type="OrthoDB" id="6401889at2"/>
<protein>
    <submittedName>
        <fullName evidence="1">Uncharacterized protein</fullName>
    </submittedName>
</protein>
<proteinExistence type="predicted"/>
<dbReference type="Proteomes" id="UP000251647">
    <property type="component" value="Unassembled WGS sequence"/>
</dbReference>
<gene>
    <name evidence="1" type="ORF">NCTC11647_02557</name>
</gene>
<name>A0A2T3QMP6_PHODM</name>
<sequence length="141" mass="15789">MRYNSIRAQRGSGIMIALFVIIVMGLMAAAMTKIGWSSQNTTTKEVLAERAWLTAHSANEVLLTQIFPLGQPHNSDETACKALLFKPQDWFNCEAKVSCESRKILHDHQQITEYKLSSTATCGSKNITMTRTQEVWARGVK</sequence>
<organism evidence="1 2">
    <name type="scientific">Photobacterium damselae</name>
    <dbReference type="NCBI Taxonomy" id="38293"/>
    <lineage>
        <taxon>Bacteria</taxon>
        <taxon>Pseudomonadati</taxon>
        <taxon>Pseudomonadota</taxon>
        <taxon>Gammaproteobacteria</taxon>
        <taxon>Vibrionales</taxon>
        <taxon>Vibrionaceae</taxon>
        <taxon>Photobacterium</taxon>
    </lineage>
</organism>
<dbReference type="EMBL" id="UATL01000001">
    <property type="protein sequence ID" value="SPY29357.1"/>
    <property type="molecule type" value="Genomic_DNA"/>
</dbReference>
<evidence type="ECO:0000313" key="1">
    <source>
        <dbReference type="EMBL" id="SPY29357.1"/>
    </source>
</evidence>
<reference evidence="1 2" key="1">
    <citation type="submission" date="2018-06" db="EMBL/GenBank/DDBJ databases">
        <authorList>
            <consortium name="Pathogen Informatics"/>
            <person name="Doyle S."/>
        </authorList>
    </citation>
    <scope>NUCLEOTIDE SEQUENCE [LARGE SCALE GENOMIC DNA]</scope>
    <source>
        <strain evidence="1 2">NCTC11647</strain>
    </source>
</reference>
<dbReference type="AlphaFoldDB" id="A0A2T3QMP6"/>